<reference evidence="10 11" key="1">
    <citation type="journal article" name="Nat. Commun.">
        <title>Undinarchaeota illuminate DPANN phylogeny and the impact of gene transfer on archaeal evolution.</title>
        <authorList>
            <person name="Dombrowski N."/>
            <person name="Williams T.A."/>
            <person name="Sun J."/>
            <person name="Woodcroft B.J."/>
            <person name="Lee J.H."/>
            <person name="Minh B.Q."/>
            <person name="Rinke C."/>
            <person name="Spang A."/>
        </authorList>
    </citation>
    <scope>NUCLEOTIDE SEQUENCE [LARGE SCALE GENOMIC DNA]</scope>
    <source>
        <strain evidence="10">MAG_bin1129</strain>
    </source>
</reference>
<feature type="transmembrane region" description="Helical" evidence="8">
    <location>
        <begin position="332"/>
        <end position="353"/>
    </location>
</feature>
<feature type="transmembrane region" description="Helical" evidence="8">
    <location>
        <begin position="13"/>
        <end position="33"/>
    </location>
</feature>
<feature type="transmembrane region" description="Helical" evidence="8">
    <location>
        <begin position="180"/>
        <end position="212"/>
    </location>
</feature>
<evidence type="ECO:0000256" key="4">
    <source>
        <dbReference type="ARBA" id="ARBA00022679"/>
    </source>
</evidence>
<evidence type="ECO:0000256" key="5">
    <source>
        <dbReference type="ARBA" id="ARBA00022692"/>
    </source>
</evidence>
<evidence type="ECO:0000256" key="8">
    <source>
        <dbReference type="SAM" id="Phobius"/>
    </source>
</evidence>
<feature type="transmembrane region" description="Helical" evidence="8">
    <location>
        <begin position="103"/>
        <end position="122"/>
    </location>
</feature>
<evidence type="ECO:0000259" key="9">
    <source>
        <dbReference type="Pfam" id="PF13231"/>
    </source>
</evidence>
<dbReference type="Pfam" id="PF13231">
    <property type="entry name" value="PMT_2"/>
    <property type="match status" value="1"/>
</dbReference>
<feature type="transmembrane region" description="Helical" evidence="8">
    <location>
        <begin position="385"/>
        <end position="403"/>
    </location>
</feature>
<evidence type="ECO:0000313" key="10">
    <source>
        <dbReference type="EMBL" id="HIK00003.1"/>
    </source>
</evidence>
<feature type="transmembrane region" description="Helical" evidence="8">
    <location>
        <begin position="218"/>
        <end position="236"/>
    </location>
</feature>
<dbReference type="AlphaFoldDB" id="A0A832V133"/>
<proteinExistence type="predicted"/>
<dbReference type="InterPro" id="IPR038731">
    <property type="entry name" value="RgtA/B/C-like"/>
</dbReference>
<keyword evidence="6 8" id="KW-1133">Transmembrane helix</keyword>
<evidence type="ECO:0000256" key="7">
    <source>
        <dbReference type="ARBA" id="ARBA00023136"/>
    </source>
</evidence>
<sequence length="605" mass="70886">MDEKDTRNKKYDIFFIVLLLISISFFVAELYYVSRMTSFSDRAAEYSELAKNLLEGKGFVLNYIDQYYIKFDKIPHPLEWDYPMMGMIIAPFIYFFGKIPFAAKLPTIIIGTIFFPILTYYLGKEFFDRKIGFLAAISVLFYATIFELTISGQRDMAFAFFTLASIYFFYKGMKEDRPKYFYLMGVVLGISYLIKPTTLIIFPTLLLVYYLVKRKIDFGFVKGFLVAILVISPWLVRNYLIFGDPLFTANKYAHVLFRWLTDYEPLGYQIYWGAQKPSLSWLASQYPQPFHIVFLRKTIQDLGVQLENFLILNLTAFVGLLVTSRKKIEKPLLLLTIFIVIFSLFSYTLFVYYFKMYSYVMLLVLPYLIMLIIINFILAKENEKIRIFALLWTAFTLLHSLYVDPEKRFFLPLLPFLFIFAWIGIKHILELIPERYKKFKVEYAGKVIALILILFISFNFLQIYNYYHEEVNKKETRPISELINMATENDSVIMACNVIGLRYETERKFVEFPAASLEEIVVVMRTYNVRYITLDSCAKRILDNRLPSAISSVEFTQGYENVLYKVKLNEIGDAQKITTSFNAEPVAWLDNAGNKILSKNKKVMV</sequence>
<dbReference type="Proteomes" id="UP000646946">
    <property type="component" value="Unassembled WGS sequence"/>
</dbReference>
<evidence type="ECO:0000256" key="6">
    <source>
        <dbReference type="ARBA" id="ARBA00022989"/>
    </source>
</evidence>
<keyword evidence="7 8" id="KW-0472">Membrane</keyword>
<dbReference type="PANTHER" id="PTHR33908:SF11">
    <property type="entry name" value="MEMBRANE PROTEIN"/>
    <property type="match status" value="1"/>
</dbReference>
<keyword evidence="4" id="KW-0808">Transferase</keyword>
<evidence type="ECO:0000313" key="11">
    <source>
        <dbReference type="Proteomes" id="UP000646946"/>
    </source>
</evidence>
<dbReference type="GO" id="GO:0016763">
    <property type="term" value="F:pentosyltransferase activity"/>
    <property type="evidence" value="ECO:0007669"/>
    <property type="project" value="TreeGrafter"/>
</dbReference>
<keyword evidence="2" id="KW-1003">Cell membrane</keyword>
<dbReference type="EMBL" id="DVAB01000006">
    <property type="protein sequence ID" value="HIK00003.1"/>
    <property type="molecule type" value="Genomic_DNA"/>
</dbReference>
<keyword evidence="11" id="KW-1185">Reference proteome</keyword>
<dbReference type="GO" id="GO:0005886">
    <property type="term" value="C:plasma membrane"/>
    <property type="evidence" value="ECO:0007669"/>
    <property type="project" value="UniProtKB-SubCell"/>
</dbReference>
<protein>
    <submittedName>
        <fullName evidence="10">Glycosyltransferase family 39 protein</fullName>
    </submittedName>
</protein>
<dbReference type="PANTHER" id="PTHR33908">
    <property type="entry name" value="MANNOSYLTRANSFERASE YKCB-RELATED"/>
    <property type="match status" value="1"/>
</dbReference>
<name>A0A832V133_9ARCH</name>
<feature type="transmembrane region" description="Helical" evidence="8">
    <location>
        <begin position="447"/>
        <end position="467"/>
    </location>
</feature>
<comment type="subcellular location">
    <subcellularLocation>
        <location evidence="1">Cell membrane</location>
        <topology evidence="1">Multi-pass membrane protein</topology>
    </subcellularLocation>
</comment>
<evidence type="ECO:0000256" key="2">
    <source>
        <dbReference type="ARBA" id="ARBA00022475"/>
    </source>
</evidence>
<keyword evidence="3" id="KW-0328">Glycosyltransferase</keyword>
<evidence type="ECO:0000256" key="3">
    <source>
        <dbReference type="ARBA" id="ARBA00022676"/>
    </source>
</evidence>
<accession>A0A832V133</accession>
<feature type="transmembrane region" description="Helical" evidence="8">
    <location>
        <begin position="359"/>
        <end position="378"/>
    </location>
</feature>
<organism evidence="10 11">
    <name type="scientific">Candidatus Naiadarchaeum limnaeum</name>
    <dbReference type="NCBI Taxonomy" id="2756139"/>
    <lineage>
        <taxon>Archaea</taxon>
        <taxon>Candidatus Undinarchaeota</taxon>
        <taxon>Candidatus Undinarchaeia</taxon>
        <taxon>Candidatus Naiadarchaeales</taxon>
        <taxon>Candidatus Naiadarchaeaceae</taxon>
        <taxon>Candidatus Naiadarchaeum</taxon>
    </lineage>
</organism>
<gene>
    <name evidence="10" type="ORF">H1016_00500</name>
</gene>
<feature type="domain" description="Glycosyltransferase RgtA/B/C/D-like" evidence="9">
    <location>
        <begin position="83"/>
        <end position="236"/>
    </location>
</feature>
<keyword evidence="5 8" id="KW-0812">Transmembrane</keyword>
<dbReference type="GO" id="GO:0008610">
    <property type="term" value="P:lipid biosynthetic process"/>
    <property type="evidence" value="ECO:0007669"/>
    <property type="project" value="UniProtKB-ARBA"/>
</dbReference>
<comment type="caution">
    <text evidence="10">The sequence shown here is derived from an EMBL/GenBank/DDBJ whole genome shotgun (WGS) entry which is preliminary data.</text>
</comment>
<dbReference type="InterPro" id="IPR050297">
    <property type="entry name" value="LipidA_mod_glycosyltrf_83"/>
</dbReference>
<evidence type="ECO:0000256" key="1">
    <source>
        <dbReference type="ARBA" id="ARBA00004651"/>
    </source>
</evidence>
<feature type="transmembrane region" description="Helical" evidence="8">
    <location>
        <begin position="409"/>
        <end position="426"/>
    </location>
</feature>
<feature type="transmembrane region" description="Helical" evidence="8">
    <location>
        <begin position="131"/>
        <end position="150"/>
    </location>
</feature>